<dbReference type="EMBL" id="JAACJM010000028">
    <property type="protein sequence ID" value="KAF5365208.1"/>
    <property type="molecule type" value="Genomic_DNA"/>
</dbReference>
<protein>
    <submittedName>
        <fullName evidence="2">Uncharacterized protein</fullName>
    </submittedName>
</protein>
<name>A0A8H5GI06_9AGAR</name>
<proteinExistence type="predicted"/>
<dbReference type="AlphaFoldDB" id="A0A8H5GI06"/>
<feature type="compositionally biased region" description="Polar residues" evidence="1">
    <location>
        <begin position="7"/>
        <end position="19"/>
    </location>
</feature>
<reference evidence="2 3" key="1">
    <citation type="journal article" date="2020" name="ISME J.">
        <title>Uncovering the hidden diversity of litter-decomposition mechanisms in mushroom-forming fungi.</title>
        <authorList>
            <person name="Floudas D."/>
            <person name="Bentzer J."/>
            <person name="Ahren D."/>
            <person name="Johansson T."/>
            <person name="Persson P."/>
            <person name="Tunlid A."/>
        </authorList>
    </citation>
    <scope>NUCLEOTIDE SEQUENCE [LARGE SCALE GENOMIC DNA]</scope>
    <source>
        <strain evidence="2 3">CBS 291.85</strain>
    </source>
</reference>
<evidence type="ECO:0000256" key="1">
    <source>
        <dbReference type="SAM" id="MobiDB-lite"/>
    </source>
</evidence>
<comment type="caution">
    <text evidence="2">The sequence shown here is derived from an EMBL/GenBank/DDBJ whole genome shotgun (WGS) entry which is preliminary data.</text>
</comment>
<organism evidence="2 3">
    <name type="scientific">Tetrapyrgos nigripes</name>
    <dbReference type="NCBI Taxonomy" id="182062"/>
    <lineage>
        <taxon>Eukaryota</taxon>
        <taxon>Fungi</taxon>
        <taxon>Dikarya</taxon>
        <taxon>Basidiomycota</taxon>
        <taxon>Agaricomycotina</taxon>
        <taxon>Agaricomycetes</taxon>
        <taxon>Agaricomycetidae</taxon>
        <taxon>Agaricales</taxon>
        <taxon>Marasmiineae</taxon>
        <taxon>Marasmiaceae</taxon>
        <taxon>Tetrapyrgos</taxon>
    </lineage>
</organism>
<sequence>MDRRAQHNSVVNPPSSCQTLEEDETTRCSQRATHASGQPPNRRCALHHEQYCKMTKAYKDASEIVNELGDIPEDAEIPGYTDHCTCLEKAYWLRRYIEAIRTGRTRREIHHRRFFLKIDDGHRMRLKILEEKMISLTEQLRAIQCLGFHLYVSENPDFEWVIEQQFFMSKPVEAESNKGPRDDLWAQLAAEDSVHCSARRRGMMTTQDSTAKTAHADDLEDLIARKHRLDKEKMFRLLEPWLEAVQVDPSEWTTMSKSKRIALIRQKVLEQYGRRIIFYDPTLSFKAIGKVSFKDYFLHPDFSLDDLERFLHYYYNRVGFGLLWYKNAVMEALASLPSQDKSKNLANLGKIDSRFPVLGGWVYNIRQQGPMSNEGWWYLIETLRPPPRVENRFMRVCNSFDDLHAFLSFSALGMIPPAPNDPPEHHVYRRVLSLSGVVVSDMVPTLPPLSNGGPYPTQIPAKKRGCITWLEMESRAYLIGALRNEADDFTEAFLAELRSRPDMFCVVTRSETDPGQYVETFGGLESEPLPQVRTRHFEAPPARFGNAPPGEGNWTVIRSAKDILFGTSKDLPERFRGILTATMMNSRGSYYRFKTFPVKYFAILDATPGRSYVELLREVPWAALRAQGLVEGGFTKQKYAKAADLLVQKHRLERLSWMPPQWKTADHPWSPTLLRLAGTAILATLSALIYHLLQAEPATRATRVPVRPLPSMFVRLFRPCLGLFGFSRACEDLA</sequence>
<feature type="region of interest" description="Disordered" evidence="1">
    <location>
        <begin position="1"/>
        <end position="24"/>
    </location>
</feature>
<keyword evidence="3" id="KW-1185">Reference proteome</keyword>
<gene>
    <name evidence="2" type="ORF">D9758_005462</name>
</gene>
<dbReference type="OrthoDB" id="2756263at2759"/>
<evidence type="ECO:0000313" key="2">
    <source>
        <dbReference type="EMBL" id="KAF5365208.1"/>
    </source>
</evidence>
<evidence type="ECO:0000313" key="3">
    <source>
        <dbReference type="Proteomes" id="UP000559256"/>
    </source>
</evidence>
<accession>A0A8H5GI06</accession>
<dbReference type="Proteomes" id="UP000559256">
    <property type="component" value="Unassembled WGS sequence"/>
</dbReference>